<evidence type="ECO:0000313" key="2">
    <source>
        <dbReference type="Proteomes" id="UP001454036"/>
    </source>
</evidence>
<reference evidence="1 2" key="1">
    <citation type="submission" date="2024-01" db="EMBL/GenBank/DDBJ databases">
        <title>The complete chloroplast genome sequence of Lithospermum erythrorhizon: insights into the phylogenetic relationship among Boraginaceae species and the maternal lineages of purple gromwells.</title>
        <authorList>
            <person name="Okada T."/>
            <person name="Watanabe K."/>
        </authorList>
    </citation>
    <scope>NUCLEOTIDE SEQUENCE [LARGE SCALE GENOMIC DNA]</scope>
</reference>
<protein>
    <recommendedName>
        <fullName evidence="3">GAG-pre-integrase domain-containing protein</fullName>
    </recommendedName>
</protein>
<keyword evidence="2" id="KW-1185">Reference proteome</keyword>
<dbReference type="AlphaFoldDB" id="A0AAV3PZU3"/>
<comment type="caution">
    <text evidence="1">The sequence shown here is derived from an EMBL/GenBank/DDBJ whole genome shotgun (WGS) entry which is preliminary data.</text>
</comment>
<evidence type="ECO:0008006" key="3">
    <source>
        <dbReference type="Google" id="ProtNLM"/>
    </source>
</evidence>
<gene>
    <name evidence="1" type="ORF">LIER_38275</name>
</gene>
<dbReference type="Proteomes" id="UP001454036">
    <property type="component" value="Unassembled WGS sequence"/>
</dbReference>
<proteinExistence type="predicted"/>
<dbReference type="EMBL" id="BAABME010019217">
    <property type="protein sequence ID" value="GAA0156467.1"/>
    <property type="molecule type" value="Genomic_DNA"/>
</dbReference>
<organism evidence="1 2">
    <name type="scientific">Lithospermum erythrorhizon</name>
    <name type="common">Purple gromwell</name>
    <name type="synonym">Lithospermum officinale var. erythrorhizon</name>
    <dbReference type="NCBI Taxonomy" id="34254"/>
    <lineage>
        <taxon>Eukaryota</taxon>
        <taxon>Viridiplantae</taxon>
        <taxon>Streptophyta</taxon>
        <taxon>Embryophyta</taxon>
        <taxon>Tracheophyta</taxon>
        <taxon>Spermatophyta</taxon>
        <taxon>Magnoliopsida</taxon>
        <taxon>eudicotyledons</taxon>
        <taxon>Gunneridae</taxon>
        <taxon>Pentapetalae</taxon>
        <taxon>asterids</taxon>
        <taxon>lamiids</taxon>
        <taxon>Boraginales</taxon>
        <taxon>Boraginaceae</taxon>
        <taxon>Boraginoideae</taxon>
        <taxon>Lithospermeae</taxon>
        <taxon>Lithospermum</taxon>
    </lineage>
</organism>
<accession>A0AAV3PZU3</accession>
<name>A0AAV3PZU3_LITER</name>
<sequence>MSVEEYYNKLIGLFDELARLKPLHRCSCGHCTCNLVGRFQEDREEEKLHQFLVGVDDDLMSNLRLSSRLKLRPNLSMLLLCSLCLLFTDWSGLIAQSCSVHIVVGRGMMLLHVSSFTVTRNGGKRSIKEEKGASHHLTGILSCMTATRSIATCPIGLPDGHTTNATMEGRDQRSESLIGAGERKEGLYYYRRVPTVCAVTISDLSQFELWHRRLDHRHILNVARTFMFQGDLPIRFWGGVCPSNGSCY</sequence>
<evidence type="ECO:0000313" key="1">
    <source>
        <dbReference type="EMBL" id="GAA0156467.1"/>
    </source>
</evidence>